<proteinExistence type="predicted"/>
<name>A0A8S5SKP5_9VIRU</name>
<dbReference type="EMBL" id="BK032618">
    <property type="protein sequence ID" value="DAF51621.1"/>
    <property type="molecule type" value="Genomic_DNA"/>
</dbReference>
<sequence>MCRFKANPTPYWENISLKQKISKGNRNNE</sequence>
<evidence type="ECO:0000313" key="1">
    <source>
        <dbReference type="EMBL" id="DAF51621.1"/>
    </source>
</evidence>
<reference evidence="1" key="1">
    <citation type="journal article" date="2021" name="Proc. Natl. Acad. Sci. U.S.A.">
        <title>A Catalog of Tens of Thousands of Viruses from Human Metagenomes Reveals Hidden Associations with Chronic Diseases.</title>
        <authorList>
            <person name="Tisza M.J."/>
            <person name="Buck C.B."/>
        </authorList>
    </citation>
    <scope>NUCLEOTIDE SEQUENCE</scope>
    <source>
        <strain evidence="1">Ctgh419</strain>
    </source>
</reference>
<protein>
    <submittedName>
        <fullName evidence="1">Uncharacterized protein</fullName>
    </submittedName>
</protein>
<organism evidence="1">
    <name type="scientific">Phage sp. ctgh419</name>
    <dbReference type="NCBI Taxonomy" id="2828009"/>
    <lineage>
        <taxon>Viruses</taxon>
    </lineage>
</organism>
<accession>A0A8S5SKP5</accession>